<evidence type="ECO:0000259" key="1">
    <source>
        <dbReference type="SMART" id="SM00327"/>
    </source>
</evidence>
<dbReference type="STRING" id="1090322.MettiDRAFT_2602"/>
<dbReference type="SMART" id="SM00327">
    <property type="entry name" value="VWA"/>
    <property type="match status" value="1"/>
</dbReference>
<dbReference type="Proteomes" id="UP000019483">
    <property type="component" value="Unassembled WGS sequence"/>
</dbReference>
<feature type="domain" description="VWFA" evidence="1">
    <location>
        <begin position="77"/>
        <end position="238"/>
    </location>
</feature>
<reference evidence="2 3" key="1">
    <citation type="submission" date="2013-08" db="EMBL/GenBank/DDBJ databases">
        <authorList>
            <consortium name="DOE Joint Genome Institute"/>
            <person name="Eisen J."/>
            <person name="Huntemann M."/>
            <person name="Han J."/>
            <person name="Chen A."/>
            <person name="Kyrpides N."/>
            <person name="Mavromatis K."/>
            <person name="Markowitz V."/>
            <person name="Palaniappan K."/>
            <person name="Ivanova N."/>
            <person name="Schaumberg A."/>
            <person name="Pati A."/>
            <person name="Liolios K."/>
            <person name="Nordberg H.P."/>
            <person name="Cantor M.N."/>
            <person name="Hua S.X."/>
            <person name="Woyke T."/>
        </authorList>
    </citation>
    <scope>NUCLEOTIDE SEQUENCE [LARGE SCALE GENOMIC DNA]</scope>
    <source>
        <strain evidence="2 3">DSM 2278</strain>
    </source>
</reference>
<dbReference type="InterPro" id="IPR002035">
    <property type="entry name" value="VWF_A"/>
</dbReference>
<dbReference type="EMBL" id="AZAJ01000001">
    <property type="protein sequence ID" value="ETA69108.1"/>
    <property type="molecule type" value="Genomic_DNA"/>
</dbReference>
<evidence type="ECO:0000313" key="3">
    <source>
        <dbReference type="Proteomes" id="UP000019483"/>
    </source>
</evidence>
<dbReference type="Gene3D" id="3.40.50.410">
    <property type="entry name" value="von Willebrand factor, type A domain"/>
    <property type="match status" value="1"/>
</dbReference>
<evidence type="ECO:0000313" key="2">
    <source>
        <dbReference type="EMBL" id="ETA69108.1"/>
    </source>
</evidence>
<dbReference type="RefSeq" id="WP_023846241.1">
    <property type="nucleotide sequence ID" value="NZ_AZAJ01000001.1"/>
</dbReference>
<protein>
    <recommendedName>
        <fullName evidence="1">VWFA domain-containing protein</fullName>
    </recommendedName>
</protein>
<dbReference type="SUPFAM" id="SSF53300">
    <property type="entry name" value="vWA-like"/>
    <property type="match status" value="1"/>
</dbReference>
<keyword evidence="3" id="KW-1185">Reference proteome</keyword>
<accession>W9DTK2</accession>
<dbReference type="AlphaFoldDB" id="W9DTK2"/>
<dbReference type="InterPro" id="IPR002881">
    <property type="entry name" value="DUF58"/>
</dbReference>
<dbReference type="InterPro" id="IPR036465">
    <property type="entry name" value="vWFA_dom_sf"/>
</dbReference>
<dbReference type="PANTHER" id="PTHR33608">
    <property type="entry name" value="BLL2464 PROTEIN"/>
    <property type="match status" value="1"/>
</dbReference>
<gene>
    <name evidence="2" type="ORF">MettiDRAFT_2602</name>
</gene>
<dbReference type="Pfam" id="PF01882">
    <property type="entry name" value="DUF58"/>
    <property type="match status" value="1"/>
</dbReference>
<dbReference type="OrthoDB" id="3263at2157"/>
<dbReference type="PANTHER" id="PTHR33608:SF6">
    <property type="entry name" value="BLL2464 PROTEIN"/>
    <property type="match status" value="1"/>
</dbReference>
<proteinExistence type="predicted"/>
<name>W9DTK2_METTI</name>
<organism evidence="2 3">
    <name type="scientific">Methanolobus tindarius DSM 2278</name>
    <dbReference type="NCBI Taxonomy" id="1090322"/>
    <lineage>
        <taxon>Archaea</taxon>
        <taxon>Methanobacteriati</taxon>
        <taxon>Methanobacteriota</taxon>
        <taxon>Stenosarchaea group</taxon>
        <taxon>Methanomicrobia</taxon>
        <taxon>Methanosarcinales</taxon>
        <taxon>Methanosarcinaceae</taxon>
        <taxon>Methanolobus</taxon>
    </lineage>
</organism>
<sequence>MQHAKEIIRQVRKIEISTKQQVDGLIAGNYHSVFKGQGIDFSEIREYRAGDDVRAIDWKVTARFNHPFIKEFVEERDLRVYFAIDVSASGSFGSNISKMQKATEIAASLMFSAMKNNDNVGLFLFTNDVEKHIPARKGRKHVLKLLGNMVSYEPLEKRTDIMKSMESISKMLKRRSIVFVISDFISEDFSRPLNIMKSRHDIVALRVMDAREQELPDVGLIELEDEETGEQLLVDTSDEEIRMRYAELVKEHNESLQKLFRKLKIDMVDLVTDEPYEAALNKFFKTRKIKEIR</sequence>
<comment type="caution">
    <text evidence="2">The sequence shown here is derived from an EMBL/GenBank/DDBJ whole genome shotgun (WGS) entry which is preliminary data.</text>
</comment>